<evidence type="ECO:0000313" key="4">
    <source>
        <dbReference type="Proteomes" id="UP000023152"/>
    </source>
</evidence>
<dbReference type="OrthoDB" id="425619at2759"/>
<evidence type="ECO:0000259" key="2">
    <source>
        <dbReference type="Pfam" id="PF17919"/>
    </source>
</evidence>
<comment type="caution">
    <text evidence="3">The sequence shown here is derived from an EMBL/GenBank/DDBJ whole genome shotgun (WGS) entry which is preliminary data.</text>
</comment>
<evidence type="ECO:0000256" key="1">
    <source>
        <dbReference type="ARBA" id="ARBA00023268"/>
    </source>
</evidence>
<gene>
    <name evidence="3" type="ORF">RFI_08881</name>
</gene>
<dbReference type="EMBL" id="ASPP01006774">
    <property type="protein sequence ID" value="ETO28252.1"/>
    <property type="molecule type" value="Genomic_DNA"/>
</dbReference>
<sequence>MLEHEKITFNINFSVKSCAKIVNNIEQQIKKEIQQLINKNQILSYSNSSDIGQIPNAEIKLELKHVVKSIKQKTYIINNMYQKIVEKQVSKLEHSDNTENLKKKLSGKRILSKLDYGLTIHKYQFEKKICTKLHLLLQTDYTNRIKCNLVSQTHIDLFRRFDKYNLRLAMEKCKFFQNEIVFFGHVISSNGASANPSYINKVLNVPKLKTKKQLKRYLQDKAFEKLKEAFVNVKLLRHPRQNGQFILQCDASNESIGAALLQNHDDVIVTIKFISKQFDCH</sequence>
<feature type="domain" description="Reverse transcriptase/retrotransposon-derived protein RNase H-like" evidence="2">
    <location>
        <begin position="219"/>
        <end position="278"/>
    </location>
</feature>
<evidence type="ECO:0000313" key="3">
    <source>
        <dbReference type="EMBL" id="ETO28252.1"/>
    </source>
</evidence>
<keyword evidence="1" id="KW-0511">Multifunctional enzyme</keyword>
<reference evidence="3 4" key="1">
    <citation type="journal article" date="2013" name="Curr. Biol.">
        <title>The Genome of the Foraminiferan Reticulomyxa filosa.</title>
        <authorList>
            <person name="Glockner G."/>
            <person name="Hulsmann N."/>
            <person name="Schleicher M."/>
            <person name="Noegel A.A."/>
            <person name="Eichinger L."/>
            <person name="Gallinger C."/>
            <person name="Pawlowski J."/>
            <person name="Sierra R."/>
            <person name="Euteneuer U."/>
            <person name="Pillet L."/>
            <person name="Moustafa A."/>
            <person name="Platzer M."/>
            <person name="Groth M."/>
            <person name="Szafranski K."/>
            <person name="Schliwa M."/>
        </authorList>
    </citation>
    <scope>NUCLEOTIDE SEQUENCE [LARGE SCALE GENOMIC DNA]</scope>
</reference>
<dbReference type="SUPFAM" id="SSF56672">
    <property type="entry name" value="DNA/RNA polymerases"/>
    <property type="match status" value="1"/>
</dbReference>
<dbReference type="AlphaFoldDB" id="X6NSE0"/>
<dbReference type="Proteomes" id="UP000023152">
    <property type="component" value="Unassembled WGS sequence"/>
</dbReference>
<dbReference type="InterPro" id="IPR050951">
    <property type="entry name" value="Retrovirus_Pol_polyprotein"/>
</dbReference>
<dbReference type="InterPro" id="IPR043502">
    <property type="entry name" value="DNA/RNA_pol_sf"/>
</dbReference>
<dbReference type="Pfam" id="PF17919">
    <property type="entry name" value="RT_RNaseH_2"/>
    <property type="match status" value="1"/>
</dbReference>
<dbReference type="Gene3D" id="3.30.70.270">
    <property type="match status" value="1"/>
</dbReference>
<dbReference type="InterPro" id="IPR043128">
    <property type="entry name" value="Rev_trsase/Diguanyl_cyclase"/>
</dbReference>
<dbReference type="PANTHER" id="PTHR37984">
    <property type="entry name" value="PROTEIN CBG26694"/>
    <property type="match status" value="1"/>
</dbReference>
<dbReference type="InterPro" id="IPR041577">
    <property type="entry name" value="RT_RNaseH_2"/>
</dbReference>
<proteinExistence type="predicted"/>
<dbReference type="GO" id="GO:0003824">
    <property type="term" value="F:catalytic activity"/>
    <property type="evidence" value="ECO:0007669"/>
    <property type="project" value="UniProtKB-KW"/>
</dbReference>
<dbReference type="PANTHER" id="PTHR37984:SF5">
    <property type="entry name" value="PROTEIN NYNRIN-LIKE"/>
    <property type="match status" value="1"/>
</dbReference>
<protein>
    <recommendedName>
        <fullName evidence="2">Reverse transcriptase/retrotransposon-derived protein RNase H-like domain-containing protein</fullName>
    </recommendedName>
</protein>
<keyword evidence="4" id="KW-1185">Reference proteome</keyword>
<name>X6NSE0_RETFI</name>
<organism evidence="3 4">
    <name type="scientific">Reticulomyxa filosa</name>
    <dbReference type="NCBI Taxonomy" id="46433"/>
    <lineage>
        <taxon>Eukaryota</taxon>
        <taxon>Sar</taxon>
        <taxon>Rhizaria</taxon>
        <taxon>Retaria</taxon>
        <taxon>Foraminifera</taxon>
        <taxon>Monothalamids</taxon>
        <taxon>Reticulomyxidae</taxon>
        <taxon>Reticulomyxa</taxon>
    </lineage>
</organism>
<accession>X6NSE0</accession>